<reference evidence="4" key="1">
    <citation type="submission" date="2018-08" db="EMBL/GenBank/DDBJ databases">
        <authorList>
            <person name="Grouzdev D.S."/>
            <person name="Krutkina M.S."/>
        </authorList>
    </citation>
    <scope>NUCLEOTIDE SEQUENCE [LARGE SCALE GENOMIC DNA]</scope>
    <source>
        <strain evidence="4">4-11</strain>
    </source>
</reference>
<dbReference type="PANTHER" id="PTHR24074">
    <property type="entry name" value="CO-CHAPERONE PROTEIN DJLA"/>
    <property type="match status" value="1"/>
</dbReference>
<dbReference type="OrthoDB" id="9779889at2"/>
<keyword evidence="1" id="KW-1133">Transmembrane helix</keyword>
<sequence length="255" mass="28504">MAWLGKLFGGTFGFMFGGPLGMIAGIAFGHMFDKAGDVGSTQATKSTYTTLDREQMLFFVGAFSMLARIASSDGSVSSHERQKVLEFIRQDLRLGYREEEAAMRVFDTALTGGGTFDQFASQFYQNFSQAPNILQLMIDIFYRVAAADGTINREEEEMIRRAAKIFRLSDSFVEMLCNRYGGCSDASDKAYAILNIPRTATDDEVKRAYRKLSIEFHPDTLASKGMGEEFLGHATAKFREIQDAYDAIKKERGIR</sequence>
<dbReference type="Gene3D" id="1.10.287.110">
    <property type="entry name" value="DnaJ domain"/>
    <property type="match status" value="1"/>
</dbReference>
<comment type="caution">
    <text evidence="3">The sequence shown here is derived from an EMBL/GenBank/DDBJ whole genome shotgun (WGS) entry which is preliminary data.</text>
</comment>
<evidence type="ECO:0000259" key="2">
    <source>
        <dbReference type="PROSITE" id="PS50076"/>
    </source>
</evidence>
<name>A0A372MJV1_9SPIR</name>
<keyword evidence="1" id="KW-0472">Membrane</keyword>
<dbReference type="Pfam" id="PF00226">
    <property type="entry name" value="DnaJ"/>
    <property type="match status" value="1"/>
</dbReference>
<dbReference type="SMART" id="SM00271">
    <property type="entry name" value="DnaJ"/>
    <property type="match status" value="1"/>
</dbReference>
<gene>
    <name evidence="3" type="ORF">DYP60_00270</name>
</gene>
<dbReference type="InterPro" id="IPR029024">
    <property type="entry name" value="TerB-like"/>
</dbReference>
<proteinExistence type="predicted"/>
<dbReference type="InterPro" id="IPR007791">
    <property type="entry name" value="DjlA_N"/>
</dbReference>
<keyword evidence="4" id="KW-1185">Reference proteome</keyword>
<dbReference type="AlphaFoldDB" id="A0A372MJV1"/>
<evidence type="ECO:0000313" key="3">
    <source>
        <dbReference type="EMBL" id="RFU96051.1"/>
    </source>
</evidence>
<dbReference type="PRINTS" id="PR00625">
    <property type="entry name" value="JDOMAIN"/>
</dbReference>
<feature type="domain" description="J" evidence="2">
    <location>
        <begin position="189"/>
        <end position="255"/>
    </location>
</feature>
<organism evidence="3 4">
    <name type="scientific">Sphaerochaeta halotolerans</name>
    <dbReference type="NCBI Taxonomy" id="2293840"/>
    <lineage>
        <taxon>Bacteria</taxon>
        <taxon>Pseudomonadati</taxon>
        <taxon>Spirochaetota</taxon>
        <taxon>Spirochaetia</taxon>
        <taxon>Spirochaetales</taxon>
        <taxon>Sphaerochaetaceae</taxon>
        <taxon>Sphaerochaeta</taxon>
    </lineage>
</organism>
<dbReference type="EMBL" id="QUWK01000001">
    <property type="protein sequence ID" value="RFU96051.1"/>
    <property type="molecule type" value="Genomic_DNA"/>
</dbReference>
<protein>
    <submittedName>
        <fullName evidence="3">Molecular chaperone DnaJ</fullName>
    </submittedName>
</protein>
<dbReference type="InterPro" id="IPR001623">
    <property type="entry name" value="DnaJ_domain"/>
</dbReference>
<keyword evidence="1" id="KW-0812">Transmembrane</keyword>
<dbReference type="Gene3D" id="1.10.3680.10">
    <property type="entry name" value="TerB-like"/>
    <property type="match status" value="1"/>
</dbReference>
<dbReference type="PROSITE" id="PS50076">
    <property type="entry name" value="DNAJ_2"/>
    <property type="match status" value="1"/>
</dbReference>
<dbReference type="InterPro" id="IPR036869">
    <property type="entry name" value="J_dom_sf"/>
</dbReference>
<feature type="transmembrane region" description="Helical" evidence="1">
    <location>
        <begin position="12"/>
        <end position="32"/>
    </location>
</feature>
<dbReference type="RefSeq" id="WP_117328870.1">
    <property type="nucleotide sequence ID" value="NZ_QUWK01000001.1"/>
</dbReference>
<evidence type="ECO:0000313" key="4">
    <source>
        <dbReference type="Proteomes" id="UP000264002"/>
    </source>
</evidence>
<dbReference type="InterPro" id="IPR050817">
    <property type="entry name" value="DjlA_DnaK_co-chaperone"/>
</dbReference>
<dbReference type="Proteomes" id="UP000264002">
    <property type="component" value="Unassembled WGS sequence"/>
</dbReference>
<evidence type="ECO:0000256" key="1">
    <source>
        <dbReference type="SAM" id="Phobius"/>
    </source>
</evidence>
<dbReference type="CDD" id="cd06257">
    <property type="entry name" value="DnaJ"/>
    <property type="match status" value="1"/>
</dbReference>
<accession>A0A372MJV1</accession>
<dbReference type="Pfam" id="PF05099">
    <property type="entry name" value="TerB"/>
    <property type="match status" value="1"/>
</dbReference>
<dbReference type="SUPFAM" id="SSF46565">
    <property type="entry name" value="Chaperone J-domain"/>
    <property type="match status" value="1"/>
</dbReference>
<reference evidence="3 4" key="2">
    <citation type="submission" date="2018-09" db="EMBL/GenBank/DDBJ databases">
        <title>Genome of Sphaerochaeta halotolerans strain 4-11.</title>
        <authorList>
            <person name="Nazina T.N."/>
            <person name="Sokolova D.S."/>
        </authorList>
    </citation>
    <scope>NUCLEOTIDE SEQUENCE [LARGE SCALE GENOMIC DNA]</scope>
    <source>
        <strain evidence="3 4">4-11</strain>
    </source>
</reference>
<dbReference type="SUPFAM" id="SSF158682">
    <property type="entry name" value="TerB-like"/>
    <property type="match status" value="1"/>
</dbReference>